<feature type="domain" description="HTH gntR-type" evidence="4">
    <location>
        <begin position="5"/>
        <end position="72"/>
    </location>
</feature>
<dbReference type="GO" id="GO:0003700">
    <property type="term" value="F:DNA-binding transcription factor activity"/>
    <property type="evidence" value="ECO:0007669"/>
    <property type="project" value="InterPro"/>
</dbReference>
<keyword evidence="1" id="KW-0805">Transcription regulation</keyword>
<dbReference type="Pfam" id="PF07729">
    <property type="entry name" value="FCD"/>
    <property type="match status" value="1"/>
</dbReference>
<dbReference type="EMBL" id="JACHHJ010000004">
    <property type="protein sequence ID" value="MBB6450736.1"/>
    <property type="molecule type" value="Genomic_DNA"/>
</dbReference>
<dbReference type="SUPFAM" id="SSF48008">
    <property type="entry name" value="GntR ligand-binding domain-like"/>
    <property type="match status" value="1"/>
</dbReference>
<keyword evidence="3" id="KW-0804">Transcription</keyword>
<organism evidence="5 6">
    <name type="scientific">Geomicrobium halophilum</name>
    <dbReference type="NCBI Taxonomy" id="549000"/>
    <lineage>
        <taxon>Bacteria</taxon>
        <taxon>Bacillati</taxon>
        <taxon>Bacillota</taxon>
        <taxon>Bacilli</taxon>
        <taxon>Bacillales</taxon>
        <taxon>Geomicrobium</taxon>
    </lineage>
</organism>
<dbReference type="PANTHER" id="PTHR43537">
    <property type="entry name" value="TRANSCRIPTIONAL REGULATOR, GNTR FAMILY"/>
    <property type="match status" value="1"/>
</dbReference>
<evidence type="ECO:0000256" key="1">
    <source>
        <dbReference type="ARBA" id="ARBA00023015"/>
    </source>
</evidence>
<dbReference type="Gene3D" id="1.10.10.10">
    <property type="entry name" value="Winged helix-like DNA-binding domain superfamily/Winged helix DNA-binding domain"/>
    <property type="match status" value="1"/>
</dbReference>
<dbReference type="AlphaFoldDB" id="A0A841PUA8"/>
<dbReference type="RefSeq" id="WP_343069505.1">
    <property type="nucleotide sequence ID" value="NZ_JACHHJ010000004.1"/>
</dbReference>
<dbReference type="InterPro" id="IPR011711">
    <property type="entry name" value="GntR_C"/>
</dbReference>
<accession>A0A841PUA8</accession>
<protein>
    <submittedName>
        <fullName evidence="5">DNA-binding GntR family transcriptional regulator</fullName>
    </submittedName>
</protein>
<proteinExistence type="predicted"/>
<evidence type="ECO:0000313" key="6">
    <source>
        <dbReference type="Proteomes" id="UP000568839"/>
    </source>
</evidence>
<reference evidence="5 6" key="1">
    <citation type="submission" date="2020-08" db="EMBL/GenBank/DDBJ databases">
        <title>Genomic Encyclopedia of Type Strains, Phase IV (KMG-IV): sequencing the most valuable type-strain genomes for metagenomic binning, comparative biology and taxonomic classification.</title>
        <authorList>
            <person name="Goeker M."/>
        </authorList>
    </citation>
    <scope>NUCLEOTIDE SEQUENCE [LARGE SCALE GENOMIC DNA]</scope>
    <source>
        <strain evidence="5 6">DSM 21769</strain>
    </source>
</reference>
<dbReference type="Pfam" id="PF00392">
    <property type="entry name" value="GntR"/>
    <property type="match status" value="1"/>
</dbReference>
<dbReference type="SMART" id="SM00895">
    <property type="entry name" value="FCD"/>
    <property type="match status" value="1"/>
</dbReference>
<dbReference type="Proteomes" id="UP000568839">
    <property type="component" value="Unassembled WGS sequence"/>
</dbReference>
<gene>
    <name evidence="5" type="ORF">HNR44_002726</name>
</gene>
<evidence type="ECO:0000259" key="4">
    <source>
        <dbReference type="PROSITE" id="PS50949"/>
    </source>
</evidence>
<comment type="caution">
    <text evidence="5">The sequence shown here is derived from an EMBL/GenBank/DDBJ whole genome shotgun (WGS) entry which is preliminary data.</text>
</comment>
<evidence type="ECO:0000256" key="3">
    <source>
        <dbReference type="ARBA" id="ARBA00023163"/>
    </source>
</evidence>
<dbReference type="PROSITE" id="PS50949">
    <property type="entry name" value="HTH_GNTR"/>
    <property type="match status" value="1"/>
</dbReference>
<evidence type="ECO:0000256" key="2">
    <source>
        <dbReference type="ARBA" id="ARBA00023125"/>
    </source>
</evidence>
<keyword evidence="6" id="KW-1185">Reference proteome</keyword>
<sequence>MHKRKSAADLAYEQLKDNIVEWVYPPSLPLREEHLSNDLQISRTPLRQALYRLELEGLVLKRQNGRMIVAPITLQEAREVFQVRERLESLVAREAAEHMTKEHLYRLEDVVALMRRAVDTKRSDEIVKHGEHFHHILHTLSSNETNKRFLQQLQNKIDRYRRISGYKNPDYPLQMPVDEHEQILQLLKEKKTGMEVEEAMRAHIRRSLVTIEETIAQYARRNGGP</sequence>
<dbReference type="PANTHER" id="PTHR43537:SF24">
    <property type="entry name" value="GLUCONATE OPERON TRANSCRIPTIONAL REPRESSOR"/>
    <property type="match status" value="1"/>
</dbReference>
<keyword evidence="2 5" id="KW-0238">DNA-binding</keyword>
<dbReference type="InterPro" id="IPR008920">
    <property type="entry name" value="TF_FadR/GntR_C"/>
</dbReference>
<dbReference type="SUPFAM" id="SSF46785">
    <property type="entry name" value="Winged helix' DNA-binding domain"/>
    <property type="match status" value="1"/>
</dbReference>
<dbReference type="InterPro" id="IPR036388">
    <property type="entry name" value="WH-like_DNA-bd_sf"/>
</dbReference>
<evidence type="ECO:0000313" key="5">
    <source>
        <dbReference type="EMBL" id="MBB6450736.1"/>
    </source>
</evidence>
<dbReference type="InterPro" id="IPR000524">
    <property type="entry name" value="Tscrpt_reg_HTH_GntR"/>
</dbReference>
<dbReference type="SMART" id="SM00345">
    <property type="entry name" value="HTH_GNTR"/>
    <property type="match status" value="1"/>
</dbReference>
<dbReference type="Gene3D" id="1.20.120.530">
    <property type="entry name" value="GntR ligand-binding domain-like"/>
    <property type="match status" value="1"/>
</dbReference>
<name>A0A841PUA8_9BACL</name>
<dbReference type="GO" id="GO:0003677">
    <property type="term" value="F:DNA binding"/>
    <property type="evidence" value="ECO:0007669"/>
    <property type="project" value="UniProtKB-KW"/>
</dbReference>
<dbReference type="InterPro" id="IPR036390">
    <property type="entry name" value="WH_DNA-bd_sf"/>
</dbReference>